<feature type="transmembrane region" description="Helical" evidence="1">
    <location>
        <begin position="96"/>
        <end position="114"/>
    </location>
</feature>
<gene>
    <name evidence="2" type="ORF">LIER_32702</name>
</gene>
<sequence>MEYFSQRNGPEETLASVSAPPFHLITILCIVIFLLSFSQYSTYKEQLQQAKINFHFLLLLVPICLVFLMRSSFVSSKFNFQDVRRRSDMSQQHARGFPWGAAVLVMVLTVMVYYQSLIQSKWFGGSY</sequence>
<organism evidence="2 3">
    <name type="scientific">Lithospermum erythrorhizon</name>
    <name type="common">Purple gromwell</name>
    <name type="synonym">Lithospermum officinale var. erythrorhizon</name>
    <dbReference type="NCBI Taxonomy" id="34254"/>
    <lineage>
        <taxon>Eukaryota</taxon>
        <taxon>Viridiplantae</taxon>
        <taxon>Streptophyta</taxon>
        <taxon>Embryophyta</taxon>
        <taxon>Tracheophyta</taxon>
        <taxon>Spermatophyta</taxon>
        <taxon>Magnoliopsida</taxon>
        <taxon>eudicotyledons</taxon>
        <taxon>Gunneridae</taxon>
        <taxon>Pentapetalae</taxon>
        <taxon>asterids</taxon>
        <taxon>lamiids</taxon>
        <taxon>Boraginales</taxon>
        <taxon>Boraginaceae</taxon>
        <taxon>Boraginoideae</taxon>
        <taxon>Lithospermeae</taxon>
        <taxon>Lithospermum</taxon>
    </lineage>
</organism>
<proteinExistence type="predicted"/>
<dbReference type="PANTHER" id="PTHR33306">
    <property type="entry name" value="EXPRESSED PROTEIN-RELATED-RELATED"/>
    <property type="match status" value="1"/>
</dbReference>
<dbReference type="EMBL" id="BAABME010012683">
    <property type="protein sequence ID" value="GAA0185414.1"/>
    <property type="molecule type" value="Genomic_DNA"/>
</dbReference>
<name>A0AAV3RWU4_LITER</name>
<feature type="transmembrane region" description="Helical" evidence="1">
    <location>
        <begin position="20"/>
        <end position="40"/>
    </location>
</feature>
<evidence type="ECO:0000313" key="2">
    <source>
        <dbReference type="EMBL" id="GAA0185414.1"/>
    </source>
</evidence>
<dbReference type="Proteomes" id="UP001454036">
    <property type="component" value="Unassembled WGS sequence"/>
</dbReference>
<comment type="caution">
    <text evidence="2">The sequence shown here is derived from an EMBL/GenBank/DDBJ whole genome shotgun (WGS) entry which is preliminary data.</text>
</comment>
<protein>
    <submittedName>
        <fullName evidence="2">Uncharacterized protein</fullName>
    </submittedName>
</protein>
<evidence type="ECO:0000256" key="1">
    <source>
        <dbReference type="SAM" id="Phobius"/>
    </source>
</evidence>
<dbReference type="PANTHER" id="PTHR33306:SF40">
    <property type="entry name" value="EXPRESSED PROTEIN"/>
    <property type="match status" value="1"/>
</dbReference>
<evidence type="ECO:0000313" key="3">
    <source>
        <dbReference type="Proteomes" id="UP001454036"/>
    </source>
</evidence>
<dbReference type="AlphaFoldDB" id="A0AAV3RWU4"/>
<reference evidence="2 3" key="1">
    <citation type="submission" date="2024-01" db="EMBL/GenBank/DDBJ databases">
        <title>The complete chloroplast genome sequence of Lithospermum erythrorhizon: insights into the phylogenetic relationship among Boraginaceae species and the maternal lineages of purple gromwells.</title>
        <authorList>
            <person name="Okada T."/>
            <person name="Watanabe K."/>
        </authorList>
    </citation>
    <scope>NUCLEOTIDE SEQUENCE [LARGE SCALE GENOMIC DNA]</scope>
</reference>
<keyword evidence="1" id="KW-1133">Transmembrane helix</keyword>
<feature type="transmembrane region" description="Helical" evidence="1">
    <location>
        <begin position="52"/>
        <end position="76"/>
    </location>
</feature>
<keyword evidence="3" id="KW-1185">Reference proteome</keyword>
<keyword evidence="1" id="KW-0472">Membrane</keyword>
<keyword evidence="1" id="KW-0812">Transmembrane</keyword>
<accession>A0AAV3RWU4</accession>